<dbReference type="Proteomes" id="UP000885759">
    <property type="component" value="Unassembled WGS sequence"/>
</dbReference>
<name>A0A7C4Z4L4_9DEIN</name>
<dbReference type="EMBL" id="DRPZ01000089">
    <property type="protein sequence ID" value="HGY09074.1"/>
    <property type="molecule type" value="Genomic_DNA"/>
</dbReference>
<accession>A0A7C4Z4L4</accession>
<comment type="caution">
    <text evidence="2">The sequence shown here is derived from an EMBL/GenBank/DDBJ whole genome shotgun (WGS) entry which is preliminary data.</text>
</comment>
<evidence type="ECO:0008006" key="3">
    <source>
        <dbReference type="Google" id="ProtNLM"/>
    </source>
</evidence>
<gene>
    <name evidence="2" type="ORF">ENK37_03320</name>
</gene>
<evidence type="ECO:0000313" key="2">
    <source>
        <dbReference type="EMBL" id="HGY09074.1"/>
    </source>
</evidence>
<keyword evidence="1" id="KW-0732">Signal</keyword>
<proteinExistence type="predicted"/>
<sequence>MKRSWKIAFLAALFALVSCGGQPPGGNGGGGSGNVAKPNDVADVLAAANGQLFKIEGLLEEVGIPVPMLPFAPFSGGVAAMDTASWNCSDVRVTGNATDADRDGIPVNATYDGRCTWSVIGSGGSASGYWEYQNVNVQDPDDHDPDAGVRVKGTVVWGIETADSSVDFTWNIVTHELVKSGGSHNFNYEGSWTISVDSETYTVNYDMSGTWSPDDPDDPWGNGTMTAEGSFSGTGPDCAGGWSVTFNLNALHFADCGIDGGSASYTVTDCGGDTCTLTVNWAGCDNVSYGGSCIGSP</sequence>
<organism evidence="2">
    <name type="scientific">Oceanithermus profundus</name>
    <dbReference type="NCBI Taxonomy" id="187137"/>
    <lineage>
        <taxon>Bacteria</taxon>
        <taxon>Thermotogati</taxon>
        <taxon>Deinococcota</taxon>
        <taxon>Deinococci</taxon>
        <taxon>Thermales</taxon>
        <taxon>Thermaceae</taxon>
        <taxon>Oceanithermus</taxon>
    </lineage>
</organism>
<reference evidence="2" key="1">
    <citation type="journal article" date="2020" name="mSystems">
        <title>Genome- and Community-Level Interaction Insights into Carbon Utilization and Element Cycling Functions of Hydrothermarchaeota in Hydrothermal Sediment.</title>
        <authorList>
            <person name="Zhou Z."/>
            <person name="Liu Y."/>
            <person name="Xu W."/>
            <person name="Pan J."/>
            <person name="Luo Z.H."/>
            <person name="Li M."/>
        </authorList>
    </citation>
    <scope>NUCLEOTIDE SEQUENCE [LARGE SCALE GENOMIC DNA]</scope>
    <source>
        <strain evidence="2">HyVt-570</strain>
    </source>
</reference>
<evidence type="ECO:0000256" key="1">
    <source>
        <dbReference type="SAM" id="SignalP"/>
    </source>
</evidence>
<dbReference type="AlphaFoldDB" id="A0A7C4Z4L4"/>
<protein>
    <recommendedName>
        <fullName evidence="3">Lipoprotein</fullName>
    </recommendedName>
</protein>
<feature type="chain" id="PRO_5028317477" description="Lipoprotein" evidence="1">
    <location>
        <begin position="21"/>
        <end position="297"/>
    </location>
</feature>
<feature type="signal peptide" evidence="1">
    <location>
        <begin position="1"/>
        <end position="20"/>
    </location>
</feature>
<dbReference type="PROSITE" id="PS51257">
    <property type="entry name" value="PROKAR_LIPOPROTEIN"/>
    <property type="match status" value="1"/>
</dbReference>